<dbReference type="InterPro" id="IPR027417">
    <property type="entry name" value="P-loop_NTPase"/>
</dbReference>
<dbReference type="Gene3D" id="1.10.10.10">
    <property type="entry name" value="Winged helix-like DNA-binding domain superfamily/Winged helix DNA-binding domain"/>
    <property type="match status" value="2"/>
</dbReference>
<dbReference type="PANTHER" id="PTHR30603:SF47">
    <property type="entry name" value="RNA POLYMERASE SIGMA FACTOR SIGD, CHLOROPLASTIC"/>
    <property type="match status" value="1"/>
</dbReference>
<dbReference type="InterPro" id="IPR000943">
    <property type="entry name" value="RNA_pol_sigma70"/>
</dbReference>
<dbReference type="CDD" id="cd06171">
    <property type="entry name" value="Sigma70_r4"/>
    <property type="match status" value="1"/>
</dbReference>
<comment type="caution">
    <text evidence="8">The sequence shown here is derived from an EMBL/GenBank/DDBJ whole genome shotgun (WGS) entry which is preliminary data.</text>
</comment>
<dbReference type="EMBL" id="JBHSJB010000020">
    <property type="protein sequence ID" value="MFC5056398.1"/>
    <property type="molecule type" value="Genomic_DNA"/>
</dbReference>
<dbReference type="InterPro" id="IPR014284">
    <property type="entry name" value="RNA_pol_sigma-70_dom"/>
</dbReference>
<gene>
    <name evidence="8" type="ORF">ACFPFM_21885</name>
</gene>
<dbReference type="SUPFAM" id="SSF52540">
    <property type="entry name" value="P-loop containing nucleoside triphosphate hydrolases"/>
    <property type="match status" value="1"/>
</dbReference>
<dbReference type="Proteomes" id="UP001595833">
    <property type="component" value="Unassembled WGS sequence"/>
</dbReference>
<dbReference type="SUPFAM" id="SSF88946">
    <property type="entry name" value="Sigma2 domain of RNA polymerase sigma factors"/>
    <property type="match status" value="1"/>
</dbReference>
<dbReference type="PRINTS" id="PR00046">
    <property type="entry name" value="SIGMA70FCT"/>
</dbReference>
<evidence type="ECO:0000256" key="3">
    <source>
        <dbReference type="ARBA" id="ARBA00023125"/>
    </source>
</evidence>
<evidence type="ECO:0000256" key="2">
    <source>
        <dbReference type="ARBA" id="ARBA00023082"/>
    </source>
</evidence>
<dbReference type="SUPFAM" id="SSF88659">
    <property type="entry name" value="Sigma3 and sigma4 domains of RNA polymerase sigma factors"/>
    <property type="match status" value="2"/>
</dbReference>
<sequence length="1052" mass="114725">MSAALRGPIHEAPRYDVVVAVPGVDQVVKAVATYRRLRGHGKELHVITKSSVLKNRIRTLMPFESRGDAVMTYHSYFADVWRAVLQTRAPEADDYDIDFWEFEQRLRARHIRPLKRRHVIVVQGQQLPPDFYAVLRLLSVEATVFVDPVQVVDESGTTLDDLETLLGVHTPTTLHDVDGGTAQVHSLLEHLAGGSPHASTSRRDGPRPVLLDHDDVDEEIRFVVEQAEAHRDRQIGVLLPTRELVQAFKNGIGDLFGGRTQWHLSDVKVPRHAAVTTSEPGVKVLTWVSAIGMRFDHVVLAGLDQVEDRFRFENALRVLGPTTRSGLFLSYSGAGRPTALSALPPALLDDRTRKSAGDVWVEVVSTGTLTTPPPAAPERLPTPGRSAVDSARAVLAAPMRSKDRAKRLLTAVEEVGLAQLMRPTGGDLAEELPRGFRSTLRNNDERAKAFDAMVLHNTGLVGSCIPRHLGAGLDYEDLYQHGVLGLIRAIEKWDGSRGLKFSTYAVNWINQAMGRAIPDDGTTIRLPVHKYEEVRKVRAVRDKLRLEQDDVSITDIAKHTGFSPANVVNCLRLSRGLISLDAPLGADGEISLADLVPIPFEHDSNPDYVVDRALGADLVRQAVSRLKEREAEVLRLRFGFDSGDDLTLEKVGEHFSVTRERVRQIESKAKSNLIGKLAEVGLIAGGADPVPTPPPERPTRRLDVVRTPVHEKRPTGTEIATGSGLVERLGAAGGDSAVGHLLIALVDRALRSGARHIRIRSAGSGTSSRLGLVHDGATFAGYTLLSTLCEGREVSRGSVALGVAASLYGEITTWDSHASSACLVLTSAVDTDTWWLHRTSRRLPAGLLPEVDADRWSAVLLRVPRPQVARAHLGTILDRCVRDLGVVFGELLERKIGIDVDGRAVTAKDPFLWSNPAGQHLGEERVTAAGFSVVASPRVLPHPDLLRADDAASVGDPVDWRASQGFYVRCDGRYLSRGGWLGLDGLDMAESTALARVLVEVPLEQRAAWGEDHPGAAVVAPEPLRSRLAALGRIARGKAQLVIERHRTRGTT</sequence>
<protein>
    <submittedName>
        <fullName evidence="8">RNA polymerase sigma factor RpoD/SigA</fullName>
    </submittedName>
</protein>
<name>A0ABV9Y283_9PSEU</name>
<proteinExistence type="predicted"/>
<dbReference type="Pfam" id="PF04545">
    <property type="entry name" value="Sigma70_r4"/>
    <property type="match status" value="1"/>
</dbReference>
<dbReference type="InterPro" id="IPR007624">
    <property type="entry name" value="RNA_pol_sigma70_r3"/>
</dbReference>
<evidence type="ECO:0000256" key="1">
    <source>
        <dbReference type="ARBA" id="ARBA00023015"/>
    </source>
</evidence>
<feature type="domain" description="RNA polymerase sigma-70 region 4" evidence="7">
    <location>
        <begin position="623"/>
        <end position="669"/>
    </location>
</feature>
<dbReference type="InterPro" id="IPR036388">
    <property type="entry name" value="WH-like_DNA-bd_sf"/>
</dbReference>
<feature type="domain" description="RNA polymerase sigma-70 region 3" evidence="5">
    <location>
        <begin position="532"/>
        <end position="597"/>
    </location>
</feature>
<dbReference type="InterPro" id="IPR013325">
    <property type="entry name" value="RNA_pol_sigma_r2"/>
</dbReference>
<evidence type="ECO:0000256" key="4">
    <source>
        <dbReference type="ARBA" id="ARBA00023163"/>
    </source>
</evidence>
<dbReference type="RefSeq" id="WP_344038318.1">
    <property type="nucleotide sequence ID" value="NZ_BAAAKE010000010.1"/>
</dbReference>
<keyword evidence="2" id="KW-0731">Sigma factor</keyword>
<accession>A0ABV9Y283</accession>
<dbReference type="NCBIfam" id="TIGR02937">
    <property type="entry name" value="sigma70-ECF"/>
    <property type="match status" value="1"/>
</dbReference>
<dbReference type="InterPro" id="IPR007630">
    <property type="entry name" value="RNA_pol_sigma70_r4"/>
</dbReference>
<evidence type="ECO:0000313" key="9">
    <source>
        <dbReference type="Proteomes" id="UP001595833"/>
    </source>
</evidence>
<evidence type="ECO:0000259" key="5">
    <source>
        <dbReference type="Pfam" id="PF04539"/>
    </source>
</evidence>
<dbReference type="InterPro" id="IPR013324">
    <property type="entry name" value="RNA_pol_sigma_r3/r4-like"/>
</dbReference>
<dbReference type="PANTHER" id="PTHR30603">
    <property type="entry name" value="RNA POLYMERASE SIGMA FACTOR RPO"/>
    <property type="match status" value="1"/>
</dbReference>
<organism evidence="8 9">
    <name type="scientific">Saccharothrix xinjiangensis</name>
    <dbReference type="NCBI Taxonomy" id="204798"/>
    <lineage>
        <taxon>Bacteria</taxon>
        <taxon>Bacillati</taxon>
        <taxon>Actinomycetota</taxon>
        <taxon>Actinomycetes</taxon>
        <taxon>Pseudonocardiales</taxon>
        <taxon>Pseudonocardiaceae</taxon>
        <taxon>Saccharothrix</taxon>
    </lineage>
</organism>
<feature type="domain" description="RNA polymerase sigma-70 region 2" evidence="6">
    <location>
        <begin position="457"/>
        <end position="517"/>
    </location>
</feature>
<dbReference type="InterPro" id="IPR050239">
    <property type="entry name" value="Sigma-70_RNA_pol_init_factors"/>
</dbReference>
<dbReference type="Pfam" id="PF04539">
    <property type="entry name" value="Sigma70_r3"/>
    <property type="match status" value="1"/>
</dbReference>
<reference evidence="9" key="1">
    <citation type="journal article" date="2019" name="Int. J. Syst. Evol. Microbiol.">
        <title>The Global Catalogue of Microorganisms (GCM) 10K type strain sequencing project: providing services to taxonomists for standard genome sequencing and annotation.</title>
        <authorList>
            <consortium name="The Broad Institute Genomics Platform"/>
            <consortium name="The Broad Institute Genome Sequencing Center for Infectious Disease"/>
            <person name="Wu L."/>
            <person name="Ma J."/>
        </authorList>
    </citation>
    <scope>NUCLEOTIDE SEQUENCE [LARGE SCALE GENOMIC DNA]</scope>
    <source>
        <strain evidence="9">KCTC 12848</strain>
    </source>
</reference>
<dbReference type="InterPro" id="IPR007627">
    <property type="entry name" value="RNA_pol_sigma70_r2"/>
</dbReference>
<evidence type="ECO:0000259" key="6">
    <source>
        <dbReference type="Pfam" id="PF04542"/>
    </source>
</evidence>
<keyword evidence="9" id="KW-1185">Reference proteome</keyword>
<dbReference type="Pfam" id="PF04542">
    <property type="entry name" value="Sigma70_r2"/>
    <property type="match status" value="1"/>
</dbReference>
<keyword evidence="1" id="KW-0805">Transcription regulation</keyword>
<evidence type="ECO:0000313" key="8">
    <source>
        <dbReference type="EMBL" id="MFC5056398.1"/>
    </source>
</evidence>
<keyword evidence="3" id="KW-0238">DNA-binding</keyword>
<evidence type="ECO:0000259" key="7">
    <source>
        <dbReference type="Pfam" id="PF04545"/>
    </source>
</evidence>
<dbReference type="Gene3D" id="1.10.601.10">
    <property type="entry name" value="RNA Polymerase Primary Sigma Factor"/>
    <property type="match status" value="1"/>
</dbReference>
<keyword evidence="4" id="KW-0804">Transcription</keyword>